<proteinExistence type="predicted"/>
<keyword evidence="2" id="KW-0732">Signal</keyword>
<evidence type="ECO:0000256" key="1">
    <source>
        <dbReference type="SAM" id="MobiDB-lite"/>
    </source>
</evidence>
<reference evidence="3" key="1">
    <citation type="submission" date="2023-07" db="EMBL/GenBank/DDBJ databases">
        <title>draft genome sequence of fig (Ficus carica).</title>
        <authorList>
            <person name="Takahashi T."/>
            <person name="Nishimura K."/>
        </authorList>
    </citation>
    <scope>NUCLEOTIDE SEQUENCE</scope>
</reference>
<comment type="caution">
    <text evidence="3">The sequence shown here is derived from an EMBL/GenBank/DDBJ whole genome shotgun (WGS) entry which is preliminary data.</text>
</comment>
<feature type="signal peptide" evidence="2">
    <location>
        <begin position="1"/>
        <end position="21"/>
    </location>
</feature>
<sequence>MLKSFLIAALLQSCFSKAVFGKRKRKLKGKKEDMAFELELEDFDDVAVWPAAIETAARRRAVSPPENARPTKQRRRSENSKLDNGQGAWTKDWNSRIETSLLRTDQFHKNNEMLPSGFDPYSVAECMDKLESIPDVENVSYFRAMERFLIPEWRQMFIKMSEARRRKWLESLKN</sequence>
<feature type="region of interest" description="Disordered" evidence="1">
    <location>
        <begin position="59"/>
        <end position="89"/>
    </location>
</feature>
<dbReference type="InterPro" id="IPR045026">
    <property type="entry name" value="LIMYB"/>
</dbReference>
<dbReference type="PANTHER" id="PTHR47584">
    <property type="match status" value="1"/>
</dbReference>
<accession>A0AA88DX16</accession>
<keyword evidence="4" id="KW-1185">Reference proteome</keyword>
<gene>
    <name evidence="3" type="ORF">TIFTF001_032413</name>
</gene>
<feature type="chain" id="PRO_5041723330" evidence="2">
    <location>
        <begin position="22"/>
        <end position="174"/>
    </location>
</feature>
<evidence type="ECO:0000313" key="4">
    <source>
        <dbReference type="Proteomes" id="UP001187192"/>
    </source>
</evidence>
<dbReference type="PANTHER" id="PTHR47584:SF14">
    <property type="entry name" value="L10-INTERACTING MYB DOMAIN-CONTAINING PROTEIN-LIKE"/>
    <property type="match status" value="1"/>
</dbReference>
<dbReference type="EMBL" id="BTGU01000148">
    <property type="protein sequence ID" value="GMN63339.1"/>
    <property type="molecule type" value="Genomic_DNA"/>
</dbReference>
<dbReference type="AlphaFoldDB" id="A0AA88DX16"/>
<organism evidence="3 4">
    <name type="scientific">Ficus carica</name>
    <name type="common">Common fig</name>
    <dbReference type="NCBI Taxonomy" id="3494"/>
    <lineage>
        <taxon>Eukaryota</taxon>
        <taxon>Viridiplantae</taxon>
        <taxon>Streptophyta</taxon>
        <taxon>Embryophyta</taxon>
        <taxon>Tracheophyta</taxon>
        <taxon>Spermatophyta</taxon>
        <taxon>Magnoliopsida</taxon>
        <taxon>eudicotyledons</taxon>
        <taxon>Gunneridae</taxon>
        <taxon>Pentapetalae</taxon>
        <taxon>rosids</taxon>
        <taxon>fabids</taxon>
        <taxon>Rosales</taxon>
        <taxon>Moraceae</taxon>
        <taxon>Ficeae</taxon>
        <taxon>Ficus</taxon>
    </lineage>
</organism>
<name>A0AA88DX16_FICCA</name>
<protein>
    <submittedName>
        <fullName evidence="3">Uncharacterized protein</fullName>
    </submittedName>
</protein>
<dbReference type="Proteomes" id="UP001187192">
    <property type="component" value="Unassembled WGS sequence"/>
</dbReference>
<evidence type="ECO:0000313" key="3">
    <source>
        <dbReference type="EMBL" id="GMN63339.1"/>
    </source>
</evidence>
<evidence type="ECO:0000256" key="2">
    <source>
        <dbReference type="SAM" id="SignalP"/>
    </source>
</evidence>